<name>A0A7W9LAL6_9ACTN</name>
<organism evidence="1 2">
    <name type="scientific">Nonomuraea jabiensis</name>
    <dbReference type="NCBI Taxonomy" id="882448"/>
    <lineage>
        <taxon>Bacteria</taxon>
        <taxon>Bacillati</taxon>
        <taxon>Actinomycetota</taxon>
        <taxon>Actinomycetes</taxon>
        <taxon>Streptosporangiales</taxon>
        <taxon>Streptosporangiaceae</taxon>
        <taxon>Nonomuraea</taxon>
    </lineage>
</organism>
<accession>A0A7W9LAL6</accession>
<evidence type="ECO:0000313" key="1">
    <source>
        <dbReference type="EMBL" id="MBB5776756.1"/>
    </source>
</evidence>
<reference evidence="1 2" key="1">
    <citation type="submission" date="2020-08" db="EMBL/GenBank/DDBJ databases">
        <title>Sequencing the genomes of 1000 actinobacteria strains.</title>
        <authorList>
            <person name="Klenk H.-P."/>
        </authorList>
    </citation>
    <scope>NUCLEOTIDE SEQUENCE [LARGE SCALE GENOMIC DNA]</scope>
    <source>
        <strain evidence="1 2">DSM 45507</strain>
    </source>
</reference>
<proteinExistence type="predicted"/>
<dbReference type="AlphaFoldDB" id="A0A7W9LAL6"/>
<evidence type="ECO:0000313" key="2">
    <source>
        <dbReference type="Proteomes" id="UP000579153"/>
    </source>
</evidence>
<gene>
    <name evidence="1" type="ORF">HD596_003512</name>
</gene>
<dbReference type="EMBL" id="JACHMB010000001">
    <property type="protein sequence ID" value="MBB5776756.1"/>
    <property type="molecule type" value="Genomic_DNA"/>
</dbReference>
<protein>
    <submittedName>
        <fullName evidence="1">Uncharacterized protein</fullName>
    </submittedName>
</protein>
<dbReference type="Proteomes" id="UP000579153">
    <property type="component" value="Unassembled WGS sequence"/>
</dbReference>
<keyword evidence="2" id="KW-1185">Reference proteome</keyword>
<comment type="caution">
    <text evidence="1">The sequence shown here is derived from an EMBL/GenBank/DDBJ whole genome shotgun (WGS) entry which is preliminary data.</text>
</comment>
<sequence length="54" mass="5836">MDHDRDQGIVEGRRVRSMNPGKASRTLVHDAHSLVEQISAVSGIGRKASEILPG</sequence>